<protein>
    <submittedName>
        <fullName evidence="3">Amino acid racemase</fullName>
        <ecNumber evidence="3">5.1.1.-</ecNumber>
    </submittedName>
</protein>
<dbReference type="InterPro" id="IPR001920">
    <property type="entry name" value="Asp/Glu_race"/>
</dbReference>
<dbReference type="Pfam" id="PF01177">
    <property type="entry name" value="Asp_Glu_race"/>
    <property type="match status" value="1"/>
</dbReference>
<keyword evidence="4" id="KW-1185">Reference proteome</keyword>
<dbReference type="PANTHER" id="PTHR21198">
    <property type="entry name" value="GLUTAMATE RACEMASE"/>
    <property type="match status" value="1"/>
</dbReference>
<evidence type="ECO:0000256" key="2">
    <source>
        <dbReference type="ARBA" id="ARBA00023235"/>
    </source>
</evidence>
<dbReference type="Gene3D" id="3.40.50.1860">
    <property type="match status" value="2"/>
</dbReference>
<dbReference type="InterPro" id="IPR033134">
    <property type="entry name" value="Asp/Glu_racemase_AS_2"/>
</dbReference>
<keyword evidence="2 3" id="KW-0413">Isomerase</keyword>
<comment type="similarity">
    <text evidence="1">Belongs to the aspartate/glutamate racemases family.</text>
</comment>
<dbReference type="PANTHER" id="PTHR21198:SF7">
    <property type="entry name" value="ASPARTATE-GLUTAMATE RACEMASE FAMILY"/>
    <property type="match status" value="1"/>
</dbReference>
<sequence length="229" mass="24853">MKTIGLIGGIGWASTAEYYRLINESVGARLGDAHSAKIILLSLDQYDFTSRAAQDERAAILDFLVGEAARLKAAGADFFLFCANGVHRFADDLIPRIGMPFISIVEATAQRVQASGLKAVGLLGVKQTMAGRFYHDRLESCGVATLTPAERDQDLIHQIIYTELVHNRLSDASRAVFVRVIKELENAGAGGVILGCTEIPLLIGQHDVDIPIFNTTEIHCEAAVEFALR</sequence>
<dbReference type="NCBIfam" id="TIGR00035">
    <property type="entry name" value="asp_race"/>
    <property type="match status" value="1"/>
</dbReference>
<dbReference type="RefSeq" id="WP_273668957.1">
    <property type="nucleotide sequence ID" value="NZ_JAQQXR010000001.1"/>
</dbReference>
<dbReference type="EC" id="5.1.1.-" evidence="3"/>
<name>A0ABT5JUD0_9BURK</name>
<accession>A0ABT5JUD0</accession>
<reference evidence="3 4" key="1">
    <citation type="submission" date="2022-10" db="EMBL/GenBank/DDBJ databases">
        <title>Janthinobacterium sp. hw3 Genome sequencing.</title>
        <authorList>
            <person name="Park S."/>
        </authorList>
    </citation>
    <scope>NUCLEOTIDE SEQUENCE [LARGE SCALE GENOMIC DNA]</scope>
    <source>
        <strain evidence="4">hw3</strain>
    </source>
</reference>
<dbReference type="InterPro" id="IPR015942">
    <property type="entry name" value="Asp/Glu/hydantoin_racemase"/>
</dbReference>
<evidence type="ECO:0000256" key="1">
    <source>
        <dbReference type="ARBA" id="ARBA00007847"/>
    </source>
</evidence>
<dbReference type="GO" id="GO:0016853">
    <property type="term" value="F:isomerase activity"/>
    <property type="evidence" value="ECO:0007669"/>
    <property type="project" value="UniProtKB-KW"/>
</dbReference>
<dbReference type="EMBL" id="JAQQXR010000001">
    <property type="protein sequence ID" value="MDC8756332.1"/>
    <property type="molecule type" value="Genomic_DNA"/>
</dbReference>
<evidence type="ECO:0000313" key="4">
    <source>
        <dbReference type="Proteomes" id="UP001221208"/>
    </source>
</evidence>
<dbReference type="SUPFAM" id="SSF53681">
    <property type="entry name" value="Aspartate/glutamate racemase"/>
    <property type="match status" value="2"/>
</dbReference>
<dbReference type="PROSITE" id="PS00924">
    <property type="entry name" value="ASP_GLU_RACEMASE_2"/>
    <property type="match status" value="1"/>
</dbReference>
<comment type="caution">
    <text evidence="3">The sequence shown here is derived from an EMBL/GenBank/DDBJ whole genome shotgun (WGS) entry which is preliminary data.</text>
</comment>
<dbReference type="InterPro" id="IPR004380">
    <property type="entry name" value="Asp_race"/>
</dbReference>
<organism evidence="3 4">
    <name type="scientific">Janthinobacterium fluminis</name>
    <dbReference type="NCBI Taxonomy" id="2987524"/>
    <lineage>
        <taxon>Bacteria</taxon>
        <taxon>Pseudomonadati</taxon>
        <taxon>Pseudomonadota</taxon>
        <taxon>Betaproteobacteria</taxon>
        <taxon>Burkholderiales</taxon>
        <taxon>Oxalobacteraceae</taxon>
        <taxon>Janthinobacterium</taxon>
    </lineage>
</organism>
<evidence type="ECO:0000313" key="3">
    <source>
        <dbReference type="EMBL" id="MDC8756332.1"/>
    </source>
</evidence>
<dbReference type="Proteomes" id="UP001221208">
    <property type="component" value="Unassembled WGS sequence"/>
</dbReference>
<gene>
    <name evidence="3" type="ORF">OIK44_01880</name>
</gene>
<proteinExistence type="inferred from homology"/>